<dbReference type="RefSeq" id="WP_345117444.1">
    <property type="nucleotide sequence ID" value="NZ_BAABDH010000111.1"/>
</dbReference>
<keyword evidence="3" id="KW-1185">Reference proteome</keyword>
<organism evidence="2 3">
    <name type="scientific">Hymenobacter algoricola</name>
    <dbReference type="NCBI Taxonomy" id="486267"/>
    <lineage>
        <taxon>Bacteria</taxon>
        <taxon>Pseudomonadati</taxon>
        <taxon>Bacteroidota</taxon>
        <taxon>Cytophagia</taxon>
        <taxon>Cytophagales</taxon>
        <taxon>Hymenobacteraceae</taxon>
        <taxon>Hymenobacter</taxon>
    </lineage>
</organism>
<proteinExistence type="predicted"/>
<feature type="transmembrane region" description="Helical" evidence="1">
    <location>
        <begin position="18"/>
        <end position="38"/>
    </location>
</feature>
<dbReference type="Proteomes" id="UP001499909">
    <property type="component" value="Unassembled WGS sequence"/>
</dbReference>
<dbReference type="Gene3D" id="1.20.1260.100">
    <property type="entry name" value="TspO/MBR protein"/>
    <property type="match status" value="1"/>
</dbReference>
<keyword evidence="1" id="KW-0472">Membrane</keyword>
<feature type="transmembrane region" description="Helical" evidence="1">
    <location>
        <begin position="214"/>
        <end position="233"/>
    </location>
</feature>
<protein>
    <submittedName>
        <fullName evidence="2">Tryptophan-rich sensory protein</fullName>
    </submittedName>
</protein>
<feature type="transmembrane region" description="Helical" evidence="1">
    <location>
        <begin position="123"/>
        <end position="141"/>
    </location>
</feature>
<feature type="transmembrane region" description="Helical" evidence="1">
    <location>
        <begin position="97"/>
        <end position="117"/>
    </location>
</feature>
<feature type="transmembrane region" description="Helical" evidence="1">
    <location>
        <begin position="239"/>
        <end position="259"/>
    </location>
</feature>
<feature type="transmembrane region" description="Helical" evidence="1">
    <location>
        <begin position="153"/>
        <end position="177"/>
    </location>
</feature>
<comment type="caution">
    <text evidence="2">The sequence shown here is derived from an EMBL/GenBank/DDBJ whole genome shotgun (WGS) entry which is preliminary data.</text>
</comment>
<reference evidence="3" key="1">
    <citation type="journal article" date="2019" name="Int. J. Syst. Evol. Microbiol.">
        <title>The Global Catalogue of Microorganisms (GCM) 10K type strain sequencing project: providing services to taxonomists for standard genome sequencing and annotation.</title>
        <authorList>
            <consortium name="The Broad Institute Genomics Platform"/>
            <consortium name="The Broad Institute Genome Sequencing Center for Infectious Disease"/>
            <person name="Wu L."/>
            <person name="Ma J."/>
        </authorList>
    </citation>
    <scope>NUCLEOTIDE SEQUENCE [LARGE SCALE GENOMIC DNA]</scope>
    <source>
        <strain evidence="3">JCM 17214</strain>
    </source>
</reference>
<keyword evidence="1" id="KW-0812">Transmembrane</keyword>
<name>A0ABP7NRM5_9BACT</name>
<dbReference type="PANTHER" id="PTHR33802:SF1">
    <property type="entry name" value="XK-RELATED PROTEIN"/>
    <property type="match status" value="1"/>
</dbReference>
<accession>A0ABP7NRM5</accession>
<dbReference type="EMBL" id="BAABDH010000111">
    <property type="protein sequence ID" value="GAA3952782.1"/>
    <property type="molecule type" value="Genomic_DNA"/>
</dbReference>
<gene>
    <name evidence="2" type="ORF">GCM10022406_38150</name>
</gene>
<feature type="transmembrane region" description="Helical" evidence="1">
    <location>
        <begin position="64"/>
        <end position="85"/>
    </location>
</feature>
<evidence type="ECO:0000313" key="3">
    <source>
        <dbReference type="Proteomes" id="UP001499909"/>
    </source>
</evidence>
<evidence type="ECO:0000256" key="1">
    <source>
        <dbReference type="SAM" id="Phobius"/>
    </source>
</evidence>
<evidence type="ECO:0000313" key="2">
    <source>
        <dbReference type="EMBL" id="GAA3952782.1"/>
    </source>
</evidence>
<feature type="transmembrane region" description="Helical" evidence="1">
    <location>
        <begin position="189"/>
        <end position="207"/>
    </location>
</feature>
<dbReference type="PANTHER" id="PTHR33802">
    <property type="entry name" value="SI:CH211-161H7.5-RELATED"/>
    <property type="match status" value="1"/>
</dbReference>
<keyword evidence="1" id="KW-1133">Transmembrane helix</keyword>
<dbReference type="InterPro" id="IPR038330">
    <property type="entry name" value="TspO/MBR-related_sf"/>
</dbReference>
<sequence>MEPTATPPAAYSPSARRLLWRWVAALAVFGNVFVNYWANARPFNGQTNAVVSGKYPTLLTPAGYAFSIWGLIFLGLLVYAVWQLLPAQRTAQLPDAVARPLTLACVATGGWLVVFAYELMPLSVLVMLLILGALIVAFGRVRRRVRAGLAPRWVSIPFALYLGWISVALVINATIGLRELGWQTAANGSVLLTFVLLAVVVGLGLAIGGVFRSVVFPLVIAWALVAIWVAQRGGTYPELALAALVGAGVVALGGLGLSLRPHRGRVAE</sequence>